<dbReference type="InterPro" id="IPR050490">
    <property type="entry name" value="Bact_solute-bd_prot1"/>
</dbReference>
<proteinExistence type="inferred from homology"/>
<dbReference type="Proteomes" id="UP000050509">
    <property type="component" value="Unassembled WGS sequence"/>
</dbReference>
<accession>A0A0P9CU20</accession>
<keyword evidence="8" id="KW-1185">Reference proteome</keyword>
<sequence length="176" mass="18281">MQFKRLLSGFALIMIAALVLAACGVSTQQQGGGTASSPTAAPAASGGGATSGNAVTIRWRTRPSDAAEQAVYQALNDAANQQLASKNIKAVYDPGVNQDYEPKLKAELSAGTAPDIAWIPGASVADYVAAGQALDIKPFLDKDTSIKIADFYPQPVAELTHDGKIYGLPRDVSTMV</sequence>
<evidence type="ECO:0000313" key="8">
    <source>
        <dbReference type="Proteomes" id="UP000050509"/>
    </source>
</evidence>
<dbReference type="SUPFAM" id="SSF53850">
    <property type="entry name" value="Periplasmic binding protein-like II"/>
    <property type="match status" value="1"/>
</dbReference>
<dbReference type="PANTHER" id="PTHR43649:SF31">
    <property type="entry name" value="SN-GLYCEROL-3-PHOSPHATE-BINDING PERIPLASMIC PROTEIN UGPB"/>
    <property type="match status" value="1"/>
</dbReference>
<dbReference type="PANTHER" id="PTHR43649">
    <property type="entry name" value="ARABINOSE-BINDING PROTEIN-RELATED"/>
    <property type="match status" value="1"/>
</dbReference>
<reference evidence="7 8" key="1">
    <citation type="submission" date="2015-09" db="EMBL/GenBank/DDBJ databases">
        <title>Draft genome sequence of Kouleothrix aurantiaca JCM 19913.</title>
        <authorList>
            <person name="Hemp J."/>
        </authorList>
    </citation>
    <scope>NUCLEOTIDE SEQUENCE [LARGE SCALE GENOMIC DNA]</scope>
    <source>
        <strain evidence="7 8">COM-B</strain>
    </source>
</reference>
<dbReference type="Pfam" id="PF13416">
    <property type="entry name" value="SBP_bac_8"/>
    <property type="match status" value="1"/>
</dbReference>
<dbReference type="Gene3D" id="3.40.190.10">
    <property type="entry name" value="Periplasmic binding protein-like II"/>
    <property type="match status" value="1"/>
</dbReference>
<evidence type="ECO:0000256" key="6">
    <source>
        <dbReference type="SAM" id="SignalP"/>
    </source>
</evidence>
<dbReference type="PROSITE" id="PS51257">
    <property type="entry name" value="PROKAR_LIPOPROTEIN"/>
    <property type="match status" value="1"/>
</dbReference>
<dbReference type="InterPro" id="IPR006059">
    <property type="entry name" value="SBP"/>
</dbReference>
<feature type="chain" id="PRO_5006155984" evidence="6">
    <location>
        <begin position="22"/>
        <end position="176"/>
    </location>
</feature>
<dbReference type="EMBL" id="LJCR01001930">
    <property type="protein sequence ID" value="KPV49500.1"/>
    <property type="molecule type" value="Genomic_DNA"/>
</dbReference>
<evidence type="ECO:0000256" key="2">
    <source>
        <dbReference type="ARBA" id="ARBA00008520"/>
    </source>
</evidence>
<gene>
    <name evidence="7" type="ORF">SE17_32275</name>
</gene>
<dbReference type="AlphaFoldDB" id="A0A0P9CU20"/>
<name>A0A0P9CU20_9CHLR</name>
<evidence type="ECO:0000313" key="7">
    <source>
        <dbReference type="EMBL" id="KPV49500.1"/>
    </source>
</evidence>
<evidence type="ECO:0000256" key="3">
    <source>
        <dbReference type="ARBA" id="ARBA00022448"/>
    </source>
</evidence>
<dbReference type="GO" id="GO:0030313">
    <property type="term" value="C:cell envelope"/>
    <property type="evidence" value="ECO:0007669"/>
    <property type="project" value="UniProtKB-SubCell"/>
</dbReference>
<evidence type="ECO:0000256" key="4">
    <source>
        <dbReference type="ARBA" id="ARBA00022729"/>
    </source>
</evidence>
<feature type="region of interest" description="Disordered" evidence="5">
    <location>
        <begin position="31"/>
        <end position="52"/>
    </location>
</feature>
<feature type="non-terminal residue" evidence="7">
    <location>
        <position position="176"/>
    </location>
</feature>
<comment type="caution">
    <text evidence="7">The sequence shown here is derived from an EMBL/GenBank/DDBJ whole genome shotgun (WGS) entry which is preliminary data.</text>
</comment>
<evidence type="ECO:0000256" key="1">
    <source>
        <dbReference type="ARBA" id="ARBA00004196"/>
    </source>
</evidence>
<organism evidence="7 8">
    <name type="scientific">Kouleothrix aurantiaca</name>
    <dbReference type="NCBI Taxonomy" id="186479"/>
    <lineage>
        <taxon>Bacteria</taxon>
        <taxon>Bacillati</taxon>
        <taxon>Chloroflexota</taxon>
        <taxon>Chloroflexia</taxon>
        <taxon>Chloroflexales</taxon>
        <taxon>Roseiflexineae</taxon>
        <taxon>Roseiflexaceae</taxon>
        <taxon>Kouleothrix</taxon>
    </lineage>
</organism>
<comment type="subcellular location">
    <subcellularLocation>
        <location evidence="1">Cell envelope</location>
    </subcellularLocation>
</comment>
<feature type="compositionally biased region" description="Low complexity" evidence="5">
    <location>
        <begin position="35"/>
        <end position="44"/>
    </location>
</feature>
<evidence type="ECO:0000256" key="5">
    <source>
        <dbReference type="SAM" id="MobiDB-lite"/>
    </source>
</evidence>
<comment type="similarity">
    <text evidence="2">Belongs to the bacterial solute-binding protein 1 family.</text>
</comment>
<protein>
    <submittedName>
        <fullName evidence="7">ABC transporter substrate-binding protein</fullName>
    </submittedName>
</protein>
<keyword evidence="4 6" id="KW-0732">Signal</keyword>
<keyword evidence="3" id="KW-0813">Transport</keyword>
<feature type="signal peptide" evidence="6">
    <location>
        <begin position="1"/>
        <end position="21"/>
    </location>
</feature>